<dbReference type="InterPro" id="IPR029058">
    <property type="entry name" value="AB_hydrolase_fold"/>
</dbReference>
<dbReference type="PANTHER" id="PTHR43798">
    <property type="entry name" value="MONOACYLGLYCEROL LIPASE"/>
    <property type="match status" value="1"/>
</dbReference>
<organism evidence="3">
    <name type="scientific">hydrothermal vent metagenome</name>
    <dbReference type="NCBI Taxonomy" id="652676"/>
    <lineage>
        <taxon>unclassified sequences</taxon>
        <taxon>metagenomes</taxon>
        <taxon>ecological metagenomes</taxon>
    </lineage>
</organism>
<dbReference type="GO" id="GO:0016020">
    <property type="term" value="C:membrane"/>
    <property type="evidence" value="ECO:0007669"/>
    <property type="project" value="TreeGrafter"/>
</dbReference>
<dbReference type="InterPro" id="IPR050266">
    <property type="entry name" value="AB_hydrolase_sf"/>
</dbReference>
<keyword evidence="1 3" id="KW-0378">Hydrolase</keyword>
<proteinExistence type="predicted"/>
<evidence type="ECO:0000313" key="3">
    <source>
        <dbReference type="EMBL" id="VAW61598.1"/>
    </source>
</evidence>
<feature type="non-terminal residue" evidence="3">
    <location>
        <position position="1"/>
    </location>
</feature>
<dbReference type="SUPFAM" id="SSF53474">
    <property type="entry name" value="alpha/beta-Hydrolases"/>
    <property type="match status" value="1"/>
</dbReference>
<dbReference type="EMBL" id="UOFH01000190">
    <property type="protein sequence ID" value="VAW61598.1"/>
    <property type="molecule type" value="Genomic_DNA"/>
</dbReference>
<sequence length="190" mass="21238">HCTSIKKKRQPLVLVGWSLGGLACLQMAVEQCSDVDALILVSCNPCFVTHENWQYGIEGALFEQFGESLKKDFSATIRRFLSLQVKGSESGREILRDLREKIMQQRQPDESSLEAGLKILQQTDLRDQLKKIKQPVNWLLGGQDGLVKAELAKTLTQVTVFEKAGHAPFLSHTDLFVEQLVEIVGANLFA</sequence>
<feature type="domain" description="AB hydrolase-1" evidence="2">
    <location>
        <begin position="8"/>
        <end position="172"/>
    </location>
</feature>
<dbReference type="GO" id="GO:0090499">
    <property type="term" value="F:pimelyl-[acyl-carrier protein] methyl ester esterase activity"/>
    <property type="evidence" value="ECO:0007669"/>
    <property type="project" value="UniProtKB-EC"/>
</dbReference>
<accession>A0A3B0X021</accession>
<protein>
    <submittedName>
        <fullName evidence="3">Pimeloyl-[acyl-carrier protein] methyl ester esterase BioH</fullName>
        <ecNumber evidence="3">3.1.1.85</ecNumber>
    </submittedName>
</protein>
<name>A0A3B0X021_9ZZZZ</name>
<dbReference type="Gene3D" id="3.40.50.1820">
    <property type="entry name" value="alpha/beta hydrolase"/>
    <property type="match status" value="1"/>
</dbReference>
<dbReference type="PANTHER" id="PTHR43798:SF31">
    <property type="entry name" value="AB HYDROLASE SUPERFAMILY PROTEIN YCLE"/>
    <property type="match status" value="1"/>
</dbReference>
<dbReference type="AlphaFoldDB" id="A0A3B0X021"/>
<dbReference type="EC" id="3.1.1.85" evidence="3"/>
<dbReference type="Pfam" id="PF00561">
    <property type="entry name" value="Abhydrolase_1"/>
    <property type="match status" value="1"/>
</dbReference>
<reference evidence="3" key="1">
    <citation type="submission" date="2018-06" db="EMBL/GenBank/DDBJ databases">
        <authorList>
            <person name="Zhirakovskaya E."/>
        </authorList>
    </citation>
    <scope>NUCLEOTIDE SEQUENCE</scope>
</reference>
<dbReference type="InterPro" id="IPR000073">
    <property type="entry name" value="AB_hydrolase_1"/>
</dbReference>
<evidence type="ECO:0000256" key="1">
    <source>
        <dbReference type="ARBA" id="ARBA00022801"/>
    </source>
</evidence>
<evidence type="ECO:0000259" key="2">
    <source>
        <dbReference type="Pfam" id="PF00561"/>
    </source>
</evidence>
<gene>
    <name evidence="3" type="ORF">MNBD_GAMMA08-1369</name>
</gene>